<dbReference type="EMBL" id="ABJL02000006">
    <property type="protein sequence ID" value="EDV07004.1"/>
    <property type="molecule type" value="Genomic_DNA"/>
</dbReference>
<dbReference type="AlphaFoldDB" id="B3C6N0"/>
<protein>
    <submittedName>
        <fullName evidence="1">Uncharacterized protein</fullName>
    </submittedName>
</protein>
<organism evidence="1 2">
    <name type="scientific">Bacteroides intestinalis DSM 17393</name>
    <dbReference type="NCBI Taxonomy" id="471870"/>
    <lineage>
        <taxon>Bacteria</taxon>
        <taxon>Pseudomonadati</taxon>
        <taxon>Bacteroidota</taxon>
        <taxon>Bacteroidia</taxon>
        <taxon>Bacteroidales</taxon>
        <taxon>Bacteroidaceae</taxon>
        <taxon>Bacteroides</taxon>
    </lineage>
</organism>
<accession>B3C6N0</accession>
<reference evidence="1 2" key="1">
    <citation type="submission" date="2008-04" db="EMBL/GenBank/DDBJ databases">
        <title>Draft genome sequence of Bacteroides intestinalis (DSM 17393).</title>
        <authorList>
            <person name="Sudarsanam P."/>
            <person name="Ley R."/>
            <person name="Guruge J."/>
            <person name="Turnbaugh P.J."/>
            <person name="Mahowald M."/>
            <person name="Liep D."/>
            <person name="Gordon J."/>
        </authorList>
    </citation>
    <scope>NUCLEOTIDE SEQUENCE [LARGE SCALE GENOMIC DNA]</scope>
    <source>
        <strain evidence="1 2">DSM 17393</strain>
    </source>
</reference>
<comment type="caution">
    <text evidence="1">The sequence shown here is derived from an EMBL/GenBank/DDBJ whole genome shotgun (WGS) entry which is preliminary data.</text>
</comment>
<sequence>MNSPAIFNSLLYRNTLLQPTGENNPFLYRTFRELKNMPENEEAFSFFFY</sequence>
<evidence type="ECO:0000313" key="2">
    <source>
        <dbReference type="Proteomes" id="UP000004596"/>
    </source>
</evidence>
<evidence type="ECO:0000313" key="1">
    <source>
        <dbReference type="EMBL" id="EDV07004.1"/>
    </source>
</evidence>
<gene>
    <name evidence="1" type="ORF">BACINT_00566</name>
</gene>
<reference evidence="1 2" key="2">
    <citation type="submission" date="2008-04" db="EMBL/GenBank/DDBJ databases">
        <authorList>
            <person name="Fulton L."/>
            <person name="Clifton S."/>
            <person name="Fulton B."/>
            <person name="Xu J."/>
            <person name="Minx P."/>
            <person name="Pepin K.H."/>
            <person name="Johnson M."/>
            <person name="Thiruvilangam P."/>
            <person name="Bhonagiri V."/>
            <person name="Nash W.E."/>
            <person name="Mardis E.R."/>
            <person name="Wilson R.K."/>
        </authorList>
    </citation>
    <scope>NUCLEOTIDE SEQUENCE [LARGE SCALE GENOMIC DNA]</scope>
    <source>
        <strain evidence="1 2">DSM 17393</strain>
    </source>
</reference>
<proteinExistence type="predicted"/>
<dbReference type="Proteomes" id="UP000004596">
    <property type="component" value="Unassembled WGS sequence"/>
</dbReference>
<dbReference type="STRING" id="471870.BACINT_00566"/>
<name>B3C6N0_9BACE</name>